<accession>A0ABV7Z1K4</accession>
<sequence>MKNIIFILLLGFCFAESLGQKSKNIVFANDKKTPLTQNLDSVLVFKSKGNDFEFDKAQRNVSSPFEYTVNSSQVYQFIFYHSCCVPFYKIIDTDSLKEGQIIKVDFGEKLINLKELEVKEQRDRFSQSGDTTFIFTNPDDTRPHAAASSLFDRVIGLSNDLGRISVLGKNVREVTIDGRRLFGGQPSLSLDAIKADMIEHMEFVEKLLPSGQTTNSLNIKLKNDSKNMAYGTIDAARGFDKEYLANGRVNKITNSGFFNAFVTSNTINKRGLDTKSLDLMRINAFGDAMNTTGSVIGLYDNGKIDFEDNFSDFEAKLQGTNRYSDAGLNYTLTKSKLELYSFFLANNLMGNVNQHTYSQIFLGSQTQHLINEQTQLNNERTLNANISLKYKLSERTTFRFSNVLNLAKGNRNWTDYTISVFDKNMVGSENNLLLKNNNTQIENAFNSSLILNGKKPGTLTSFLINYQFRQNLNDNQFENDLYFSNTDFLQKGTQNLRPILNTGKLQINHAKPITKRILLEANLKFSLISNSNKLTDKLQLENPVLKSISENNKLLETGLYALYQRPKIKVITGINYLYWDIKRQTNQEINNKPEDFLISPFTKIETKINKKPLWLRFATEVNLPSWSQVGSLPDSSNINKITNGNIFLNPYLQRNLEFGTSASLKNGVQTNFTIGYTKYLSPIISDNLLNPVFNIISNTYINSPNANESFNINLRIFRIKMNGKFSFFNISSFNHIKSYQKTNETFSQVKTNVLYNNANATFKYSKNVILKLSLNSNLNWLKGNLIFTNNLTLTNNLELGKKWYFDTKIVSPFFMDLRKDIGLIPIIDFELGKYFLKNNNFKGSFFLMNLVNYNKIWTVSQSANFQSNQTTNYLPRVIGFQITFYPETLRKK</sequence>
<evidence type="ECO:0008006" key="3">
    <source>
        <dbReference type="Google" id="ProtNLM"/>
    </source>
</evidence>
<evidence type="ECO:0000313" key="2">
    <source>
        <dbReference type="Proteomes" id="UP001595616"/>
    </source>
</evidence>
<dbReference type="RefSeq" id="WP_379839235.1">
    <property type="nucleotide sequence ID" value="NZ_JBHRYQ010000001.1"/>
</dbReference>
<dbReference type="SUPFAM" id="SSF56935">
    <property type="entry name" value="Porins"/>
    <property type="match status" value="1"/>
</dbReference>
<dbReference type="Proteomes" id="UP001595616">
    <property type="component" value="Unassembled WGS sequence"/>
</dbReference>
<protein>
    <recommendedName>
        <fullName evidence="3">Outer membrane protein beta-barrel domain-containing protein</fullName>
    </recommendedName>
</protein>
<name>A0ABV7Z1K4_9BACT</name>
<evidence type="ECO:0000313" key="1">
    <source>
        <dbReference type="EMBL" id="MFC3812365.1"/>
    </source>
</evidence>
<dbReference type="EMBL" id="JBHRYQ010000001">
    <property type="protein sequence ID" value="MFC3812365.1"/>
    <property type="molecule type" value="Genomic_DNA"/>
</dbReference>
<organism evidence="1 2">
    <name type="scientific">Lacihabitans lacunae</name>
    <dbReference type="NCBI Taxonomy" id="1028214"/>
    <lineage>
        <taxon>Bacteria</taxon>
        <taxon>Pseudomonadati</taxon>
        <taxon>Bacteroidota</taxon>
        <taxon>Cytophagia</taxon>
        <taxon>Cytophagales</taxon>
        <taxon>Leadbetterellaceae</taxon>
        <taxon>Lacihabitans</taxon>
    </lineage>
</organism>
<proteinExistence type="predicted"/>
<comment type="caution">
    <text evidence="1">The sequence shown here is derived from an EMBL/GenBank/DDBJ whole genome shotgun (WGS) entry which is preliminary data.</text>
</comment>
<gene>
    <name evidence="1" type="ORF">ACFOOI_17020</name>
</gene>
<reference evidence="2" key="1">
    <citation type="journal article" date="2019" name="Int. J. Syst. Evol. Microbiol.">
        <title>The Global Catalogue of Microorganisms (GCM) 10K type strain sequencing project: providing services to taxonomists for standard genome sequencing and annotation.</title>
        <authorList>
            <consortium name="The Broad Institute Genomics Platform"/>
            <consortium name="The Broad Institute Genome Sequencing Center for Infectious Disease"/>
            <person name="Wu L."/>
            <person name="Ma J."/>
        </authorList>
    </citation>
    <scope>NUCLEOTIDE SEQUENCE [LARGE SCALE GENOMIC DNA]</scope>
    <source>
        <strain evidence="2">CECT 7956</strain>
    </source>
</reference>
<keyword evidence="2" id="KW-1185">Reference proteome</keyword>